<comment type="caution">
    <text evidence="1">The sequence shown here is derived from an EMBL/GenBank/DDBJ whole genome shotgun (WGS) entry which is preliminary data.</text>
</comment>
<dbReference type="Proteomes" id="UP000887116">
    <property type="component" value="Unassembled WGS sequence"/>
</dbReference>
<proteinExistence type="predicted"/>
<evidence type="ECO:0000313" key="2">
    <source>
        <dbReference type="Proteomes" id="UP000887116"/>
    </source>
</evidence>
<gene>
    <name evidence="1" type="ORF">TNCT_155531</name>
</gene>
<evidence type="ECO:0000313" key="1">
    <source>
        <dbReference type="EMBL" id="GFR29853.1"/>
    </source>
</evidence>
<keyword evidence="2" id="KW-1185">Reference proteome</keyword>
<feature type="non-terminal residue" evidence="1">
    <location>
        <position position="55"/>
    </location>
</feature>
<sequence length="55" mass="6334">MAIYGLAESNALINEVEKFQIGRYIYSDEAIGRILLFDIHERFPGVMYLSVPLEK</sequence>
<dbReference type="EMBL" id="BMAO01009277">
    <property type="protein sequence ID" value="GFR29853.1"/>
    <property type="molecule type" value="Genomic_DNA"/>
</dbReference>
<reference evidence="1" key="1">
    <citation type="submission" date="2020-07" db="EMBL/GenBank/DDBJ databases">
        <title>Multicomponent nature underlies the extraordinary mechanical properties of spider dragline silk.</title>
        <authorList>
            <person name="Kono N."/>
            <person name="Nakamura H."/>
            <person name="Mori M."/>
            <person name="Yoshida Y."/>
            <person name="Ohtoshi R."/>
            <person name="Malay A.D."/>
            <person name="Moran D.A.P."/>
            <person name="Tomita M."/>
            <person name="Numata K."/>
            <person name="Arakawa K."/>
        </authorList>
    </citation>
    <scope>NUCLEOTIDE SEQUENCE</scope>
</reference>
<protein>
    <submittedName>
        <fullName evidence="1">Uncharacterized protein</fullName>
    </submittedName>
</protein>
<name>A0A8X6HUH1_TRICU</name>
<organism evidence="1 2">
    <name type="scientific">Trichonephila clavata</name>
    <name type="common">Joro spider</name>
    <name type="synonym">Nephila clavata</name>
    <dbReference type="NCBI Taxonomy" id="2740835"/>
    <lineage>
        <taxon>Eukaryota</taxon>
        <taxon>Metazoa</taxon>
        <taxon>Ecdysozoa</taxon>
        <taxon>Arthropoda</taxon>
        <taxon>Chelicerata</taxon>
        <taxon>Arachnida</taxon>
        <taxon>Araneae</taxon>
        <taxon>Araneomorphae</taxon>
        <taxon>Entelegynae</taxon>
        <taxon>Araneoidea</taxon>
        <taxon>Nephilidae</taxon>
        <taxon>Trichonephila</taxon>
    </lineage>
</organism>
<accession>A0A8X6HUH1</accession>
<dbReference type="AlphaFoldDB" id="A0A8X6HUH1"/>